<evidence type="ECO:0000256" key="3">
    <source>
        <dbReference type="ARBA" id="ARBA00038502"/>
    </source>
</evidence>
<proteinExistence type="inferred from homology"/>
<evidence type="ECO:0000256" key="2">
    <source>
        <dbReference type="ARBA" id="ARBA00023315"/>
    </source>
</evidence>
<dbReference type="Gene3D" id="3.40.630.30">
    <property type="match status" value="1"/>
</dbReference>
<dbReference type="PANTHER" id="PTHR43792:SF8">
    <property type="entry name" value="[RIBOSOMAL PROTEIN US5]-ALANINE N-ACETYLTRANSFERASE"/>
    <property type="match status" value="1"/>
</dbReference>
<dbReference type="GO" id="GO:0008999">
    <property type="term" value="F:protein-N-terminal-alanine acetyltransferase activity"/>
    <property type="evidence" value="ECO:0007669"/>
    <property type="project" value="TreeGrafter"/>
</dbReference>
<keyword evidence="2" id="KW-0012">Acyltransferase</keyword>
<dbReference type="InterPro" id="IPR016181">
    <property type="entry name" value="Acyl_CoA_acyltransferase"/>
</dbReference>
<comment type="similarity">
    <text evidence="3">Belongs to the acetyltransferase family. RimJ subfamily.</text>
</comment>
<dbReference type="SUPFAM" id="SSF55729">
    <property type="entry name" value="Acyl-CoA N-acyltransferases (Nat)"/>
    <property type="match status" value="1"/>
</dbReference>
<evidence type="ECO:0000256" key="1">
    <source>
        <dbReference type="ARBA" id="ARBA00022679"/>
    </source>
</evidence>
<dbReference type="AlphaFoldDB" id="A0AAU7W4G3"/>
<evidence type="ECO:0000259" key="4">
    <source>
        <dbReference type="PROSITE" id="PS51186"/>
    </source>
</evidence>
<sequence length="174" mass="19575">MPATTRLIHPADADRLAELQSAGRDFFAPWDKERDEAWFTAAGQAAEIAGMLERYERGEVVPHVILAPDRHAVGRITLTGIVRGPFQSASMGYWLSPDVNGRGYTTDAVRAMLALAFGELGLHRVEASTLLHNERSQRVLERAGFTRIGMAPRYLRIDGRWQDHYLFQRLADED</sequence>
<dbReference type="EC" id="2.-.-.-" evidence="5"/>
<keyword evidence="1 5" id="KW-0808">Transferase</keyword>
<feature type="domain" description="N-acetyltransferase" evidence="4">
    <location>
        <begin position="6"/>
        <end position="172"/>
    </location>
</feature>
<dbReference type="RefSeq" id="WP_350347600.1">
    <property type="nucleotide sequence ID" value="NZ_CP158374.1"/>
</dbReference>
<dbReference type="Pfam" id="PF13302">
    <property type="entry name" value="Acetyltransf_3"/>
    <property type="match status" value="1"/>
</dbReference>
<reference evidence="5" key="1">
    <citation type="submission" date="2024-05" db="EMBL/GenBank/DDBJ databases">
        <authorList>
            <person name="Yu L."/>
        </authorList>
    </citation>
    <scope>NUCLEOTIDE SEQUENCE</scope>
    <source>
        <strain evidence="5">G08B096</strain>
    </source>
</reference>
<dbReference type="InterPro" id="IPR051531">
    <property type="entry name" value="N-acetyltransferase"/>
</dbReference>
<gene>
    <name evidence="5" type="ORF">ABIQ69_13290</name>
</gene>
<dbReference type="EMBL" id="CP158374">
    <property type="protein sequence ID" value="XBX81578.1"/>
    <property type="molecule type" value="Genomic_DNA"/>
</dbReference>
<protein>
    <submittedName>
        <fullName evidence="5">GNAT family protein</fullName>
        <ecNumber evidence="5">2.-.-.-</ecNumber>
    </submittedName>
</protein>
<dbReference type="InterPro" id="IPR000182">
    <property type="entry name" value="GNAT_dom"/>
</dbReference>
<dbReference type="PROSITE" id="PS51186">
    <property type="entry name" value="GNAT"/>
    <property type="match status" value="1"/>
</dbReference>
<evidence type="ECO:0000313" key="5">
    <source>
        <dbReference type="EMBL" id="XBX81578.1"/>
    </source>
</evidence>
<accession>A0AAU7W4G3</accession>
<dbReference type="PANTHER" id="PTHR43792">
    <property type="entry name" value="GNAT FAMILY, PUTATIVE (AFU_ORTHOLOGUE AFUA_3G00765)-RELATED-RELATED"/>
    <property type="match status" value="1"/>
</dbReference>
<name>A0AAU7W4G3_9MICO</name>
<organism evidence="5">
    <name type="scientific">Agromyces sp. G08B096</name>
    <dbReference type="NCBI Taxonomy" id="3156399"/>
    <lineage>
        <taxon>Bacteria</taxon>
        <taxon>Bacillati</taxon>
        <taxon>Actinomycetota</taxon>
        <taxon>Actinomycetes</taxon>
        <taxon>Micrococcales</taxon>
        <taxon>Microbacteriaceae</taxon>
        <taxon>Agromyces</taxon>
    </lineage>
</organism>
<dbReference type="GO" id="GO:0005737">
    <property type="term" value="C:cytoplasm"/>
    <property type="evidence" value="ECO:0007669"/>
    <property type="project" value="TreeGrafter"/>
</dbReference>